<dbReference type="InterPro" id="IPR029032">
    <property type="entry name" value="AhpD-like"/>
</dbReference>
<dbReference type="Gene3D" id="1.20.1290.10">
    <property type="entry name" value="AhpD-like"/>
    <property type="match status" value="1"/>
</dbReference>
<comment type="caution">
    <text evidence="2">The sequence shown here is derived from an EMBL/GenBank/DDBJ whole genome shotgun (WGS) entry which is preliminary data.</text>
</comment>
<proteinExistence type="predicted"/>
<organism evidence="2 3">
    <name type="scientific">Neptunomonas marina</name>
    <dbReference type="NCBI Taxonomy" id="1815562"/>
    <lineage>
        <taxon>Bacteria</taxon>
        <taxon>Pseudomonadati</taxon>
        <taxon>Pseudomonadota</taxon>
        <taxon>Gammaproteobacteria</taxon>
        <taxon>Oceanospirillales</taxon>
        <taxon>Oceanospirillaceae</taxon>
        <taxon>Neptunomonas</taxon>
    </lineage>
</organism>
<dbReference type="Pfam" id="PF02627">
    <property type="entry name" value="CMD"/>
    <property type="match status" value="1"/>
</dbReference>
<name>A0A437Q503_9GAMM</name>
<dbReference type="Proteomes" id="UP000282818">
    <property type="component" value="Unassembled WGS sequence"/>
</dbReference>
<evidence type="ECO:0000259" key="1">
    <source>
        <dbReference type="Pfam" id="PF02627"/>
    </source>
</evidence>
<dbReference type="RefSeq" id="WP_127695407.1">
    <property type="nucleotide sequence ID" value="NZ_SACQ01000008.1"/>
</dbReference>
<accession>A0A437Q503</accession>
<keyword evidence="3" id="KW-1185">Reference proteome</keyword>
<dbReference type="GO" id="GO:0051920">
    <property type="term" value="F:peroxiredoxin activity"/>
    <property type="evidence" value="ECO:0007669"/>
    <property type="project" value="InterPro"/>
</dbReference>
<dbReference type="EMBL" id="SACQ01000008">
    <property type="protein sequence ID" value="RVU29586.1"/>
    <property type="molecule type" value="Genomic_DNA"/>
</dbReference>
<protein>
    <recommendedName>
        <fullName evidence="1">Carboxymuconolactone decarboxylase-like domain-containing protein</fullName>
    </recommendedName>
</protein>
<evidence type="ECO:0000313" key="3">
    <source>
        <dbReference type="Proteomes" id="UP000282818"/>
    </source>
</evidence>
<dbReference type="SUPFAM" id="SSF69118">
    <property type="entry name" value="AhpD-like"/>
    <property type="match status" value="1"/>
</dbReference>
<dbReference type="AlphaFoldDB" id="A0A437Q503"/>
<sequence>MELLHTTAEHQVALFQSAALNETHLQPTYRRWVAWAAALASKDDAVVQLISRHIEPLQPDEQYALEHALNRMAVTNPYFFSRQFFAPNAGGSLEVLAMPPFASLGIENETAYHYACIAISMINGGYACYQSHMSSLLQAGETDAAIDQAMRLTAAVSALCQATFNARTLAPTS</sequence>
<dbReference type="InterPro" id="IPR003779">
    <property type="entry name" value="CMD-like"/>
</dbReference>
<feature type="domain" description="Carboxymuconolactone decarboxylase-like" evidence="1">
    <location>
        <begin position="115"/>
        <end position="167"/>
    </location>
</feature>
<evidence type="ECO:0000313" key="2">
    <source>
        <dbReference type="EMBL" id="RVU29586.1"/>
    </source>
</evidence>
<reference evidence="2 3" key="1">
    <citation type="submission" date="2019-01" db="EMBL/GenBank/DDBJ databases">
        <authorList>
            <person name="Chen W.-M."/>
        </authorList>
    </citation>
    <scope>NUCLEOTIDE SEQUENCE [LARGE SCALE GENOMIC DNA]</scope>
    <source>
        <strain evidence="2 3">HPM-16</strain>
    </source>
</reference>
<gene>
    <name evidence="2" type="ORF">EOE65_15555</name>
</gene>